<gene>
    <name evidence="2" type="ORF">Spa11_00760</name>
</gene>
<keyword evidence="3" id="KW-1185">Reference proteome</keyword>
<evidence type="ECO:0000313" key="2">
    <source>
        <dbReference type="EMBL" id="QDV71907.1"/>
    </source>
</evidence>
<dbReference type="Proteomes" id="UP000316426">
    <property type="component" value="Chromosome"/>
</dbReference>
<dbReference type="AlphaFoldDB" id="A0A518K2A3"/>
<reference evidence="2 3" key="1">
    <citation type="submission" date="2019-02" db="EMBL/GenBank/DDBJ databases">
        <title>Deep-cultivation of Planctomycetes and their phenomic and genomic characterization uncovers novel biology.</title>
        <authorList>
            <person name="Wiegand S."/>
            <person name="Jogler M."/>
            <person name="Boedeker C."/>
            <person name="Pinto D."/>
            <person name="Vollmers J."/>
            <person name="Rivas-Marin E."/>
            <person name="Kohn T."/>
            <person name="Peeters S.H."/>
            <person name="Heuer A."/>
            <person name="Rast P."/>
            <person name="Oberbeckmann S."/>
            <person name="Bunk B."/>
            <person name="Jeske O."/>
            <person name="Meyerdierks A."/>
            <person name="Storesund J.E."/>
            <person name="Kallscheuer N."/>
            <person name="Luecker S."/>
            <person name="Lage O.M."/>
            <person name="Pohl T."/>
            <person name="Merkel B.J."/>
            <person name="Hornburger P."/>
            <person name="Mueller R.-W."/>
            <person name="Bruemmer F."/>
            <person name="Labrenz M."/>
            <person name="Spormann A.M."/>
            <person name="Op den Camp H."/>
            <person name="Overmann J."/>
            <person name="Amann R."/>
            <person name="Jetten M.S.M."/>
            <person name="Mascher T."/>
            <person name="Medema M.H."/>
            <person name="Devos D.P."/>
            <person name="Kaster A.-K."/>
            <person name="Ovreas L."/>
            <person name="Rohde M."/>
            <person name="Galperin M.Y."/>
            <person name="Jogler C."/>
        </authorList>
    </citation>
    <scope>NUCLEOTIDE SEQUENCE [LARGE SCALE GENOMIC DNA]</scope>
    <source>
        <strain evidence="2 3">Spa11</strain>
    </source>
</reference>
<evidence type="ECO:0000256" key="1">
    <source>
        <dbReference type="SAM" id="MobiDB-lite"/>
    </source>
</evidence>
<sequence length="241" mass="25881">MGTARRSRTPSTARSALSWPVAPRCWAATSIGAAGVGRGCCCGSSAPIRGGGYKPPRRSGRAGRSSATAGGGDWRGARRSGCGRLGREQRRRSVGWRDMMSLVEVGTGCARNGGELALAYRLVPSTLGAGREAAQRPRKKSIENSMGFPRTPAHRRKSLLFNRLESRADRIRTCDLLTPRYWAESASFSKTAYFIGFPARKLSATYAPFAQNQPKSVPNCATFCATQTGSFARLTTGVNTK</sequence>
<protein>
    <submittedName>
        <fullName evidence="2">Uncharacterized protein</fullName>
    </submittedName>
</protein>
<organism evidence="2 3">
    <name type="scientific">Botrimarina mediterranea</name>
    <dbReference type="NCBI Taxonomy" id="2528022"/>
    <lineage>
        <taxon>Bacteria</taxon>
        <taxon>Pseudomonadati</taxon>
        <taxon>Planctomycetota</taxon>
        <taxon>Planctomycetia</taxon>
        <taxon>Pirellulales</taxon>
        <taxon>Lacipirellulaceae</taxon>
        <taxon>Botrimarina</taxon>
    </lineage>
</organism>
<feature type="region of interest" description="Disordered" evidence="1">
    <location>
        <begin position="51"/>
        <end position="88"/>
    </location>
</feature>
<dbReference type="KEGG" id="bmei:Spa11_00760"/>
<name>A0A518K2A3_9BACT</name>
<accession>A0A518K2A3</accession>
<dbReference type="EMBL" id="CP036349">
    <property type="protein sequence ID" value="QDV71907.1"/>
    <property type="molecule type" value="Genomic_DNA"/>
</dbReference>
<proteinExistence type="predicted"/>
<feature type="region of interest" description="Disordered" evidence="1">
    <location>
        <begin position="130"/>
        <end position="149"/>
    </location>
</feature>
<evidence type="ECO:0000313" key="3">
    <source>
        <dbReference type="Proteomes" id="UP000316426"/>
    </source>
</evidence>